<dbReference type="AlphaFoldDB" id="A0AAV7LBE1"/>
<dbReference type="EMBL" id="JANPWB010000016">
    <property type="protein sequence ID" value="KAJ1084890.1"/>
    <property type="molecule type" value="Genomic_DNA"/>
</dbReference>
<protein>
    <submittedName>
        <fullName evidence="1">Uncharacterized protein</fullName>
    </submittedName>
</protein>
<evidence type="ECO:0000313" key="1">
    <source>
        <dbReference type="EMBL" id="KAJ1084890.1"/>
    </source>
</evidence>
<reference evidence="1" key="1">
    <citation type="journal article" date="2022" name="bioRxiv">
        <title>Sequencing and chromosome-scale assembly of the giantPleurodeles waltlgenome.</title>
        <authorList>
            <person name="Brown T."/>
            <person name="Elewa A."/>
            <person name="Iarovenko S."/>
            <person name="Subramanian E."/>
            <person name="Araus A.J."/>
            <person name="Petzold A."/>
            <person name="Susuki M."/>
            <person name="Suzuki K.-i.T."/>
            <person name="Hayashi T."/>
            <person name="Toyoda A."/>
            <person name="Oliveira C."/>
            <person name="Osipova E."/>
            <person name="Leigh N.D."/>
            <person name="Simon A."/>
            <person name="Yun M.H."/>
        </authorList>
    </citation>
    <scope>NUCLEOTIDE SEQUENCE</scope>
    <source>
        <strain evidence="1">20211129_DDA</strain>
        <tissue evidence="1">Liver</tissue>
    </source>
</reference>
<gene>
    <name evidence="1" type="ORF">NDU88_005030</name>
</gene>
<evidence type="ECO:0000313" key="2">
    <source>
        <dbReference type="Proteomes" id="UP001066276"/>
    </source>
</evidence>
<name>A0AAV7LBE1_PLEWA</name>
<accession>A0AAV7LBE1</accession>
<sequence>MLRLRHPDYASLTPSRLCFAYAIQTLLRLRHPDSASLTPSRLCFAEDIHAVYEATQEKRFICGLRQPQGPPSVSDPHFPTPEKWRAARLQTLIEHEGSTHQVVPQGTSGHLLWCFSQLQPKAEAAEKRAHGQQLWEAFPGHLPGGHCFQSEETELAPISGVGAVRKAVSRSPCSAMLA</sequence>
<organism evidence="1 2">
    <name type="scientific">Pleurodeles waltl</name>
    <name type="common">Iberian ribbed newt</name>
    <dbReference type="NCBI Taxonomy" id="8319"/>
    <lineage>
        <taxon>Eukaryota</taxon>
        <taxon>Metazoa</taxon>
        <taxon>Chordata</taxon>
        <taxon>Craniata</taxon>
        <taxon>Vertebrata</taxon>
        <taxon>Euteleostomi</taxon>
        <taxon>Amphibia</taxon>
        <taxon>Batrachia</taxon>
        <taxon>Caudata</taxon>
        <taxon>Salamandroidea</taxon>
        <taxon>Salamandridae</taxon>
        <taxon>Pleurodelinae</taxon>
        <taxon>Pleurodeles</taxon>
    </lineage>
</organism>
<comment type="caution">
    <text evidence="1">The sequence shown here is derived from an EMBL/GenBank/DDBJ whole genome shotgun (WGS) entry which is preliminary data.</text>
</comment>
<dbReference type="Proteomes" id="UP001066276">
    <property type="component" value="Chromosome 12"/>
</dbReference>
<keyword evidence="2" id="KW-1185">Reference proteome</keyword>
<proteinExistence type="predicted"/>